<dbReference type="GO" id="GO:0016787">
    <property type="term" value="F:hydrolase activity"/>
    <property type="evidence" value="ECO:0007669"/>
    <property type="project" value="UniProtKB-KW"/>
</dbReference>
<comment type="similarity">
    <text evidence="3">Belongs to the SMC family. SMC6 subfamily.</text>
</comment>
<sequence length="1147" mass="129865">MAKRRAVAESDDESGSEHYSKRSRTADNSEVEEEVQQRATHRRSDKGKGKERARTAGSDLEEEDDGDDLGGVAEPDEDEEKKFEEEHEERIRERLMNKSKTQGGIAEMGIIESLEMTQFMCHKYLTFSLGPQINFIIGHNGSGKSAVLSALTVALGGKATSTGRGSGLKSFIREGQNVAEVSVQLKNQGEEAYKPKEYGKSIIITRRFTRDGSSSYKIKARDGRTVSSKREELQAICDHMNIQVDNPMNILTQDSARQFLSASSPADKYKFFLKGTQLSQLSEEYQTCMENISQTAKVLKRKAEVIPDLEEAYREAQARFEEAEMAREQRHKADELKKELAWAHVATKEAELTSKLTEVANIQHKVEKAEANVKQAEANCAQVEAEVGRLEEELEALGTVDTLTARKDQLKAQIREGQTRLTQLRNDEKQMNESLAGVNNTIAELEKQIAEEQARLETRSRDKRDKTTAQLQTANAELAEKEAEHKNAVAEKTRLHGEAEGAEAEVKRLRQEQNQMRERIVECEEQIRRCGEMEKSKLAQFGHNMEWVLEQIRQSRWYGQPPVGPFGLYVKVKEPDRWGAVLRIVIGGLMGSFAITDPRDRNTLADILAKSNNSRTCQIIISEVDLFDFSEGEPPVQYLTILRALEVSNPYVLRQLVNTAHIENQLLAPSRREADQMLMGLPKGGVALAADLYRVVRFPEGGGQSTVLSGLKGNDPRHVLFRNSNADAEKQRWSASKQEYNSRLIDINRRIPELTATAQLARAEAKNFSAQEQECLRSIRELKNRISDLQKELNEDLPVNIQALQDALQEQLTEKESILSQFEHITRQKAKVNEDQAPLIAEADRLRVQIADFSDKHRALSDELANAVAARIHGNGVIDHYKAKAEAERQKLATAEKTAEDVQKEFESWTAKAAEYCERFPNPRKADVVQRTLEAVQAALKERERRQGASIEEIAEELQKKKAALDTAKRELKSLMSLNRALKKSVKSRLARWHEFRRHIALRCKVYFGYHLSNRGYFGKVLFDHVNGKLELRVQTDDQNLTQANTREKDPRSLSGGEKSFSTICLLLSLWESIGCPIRCLDEFDVFMDAVNRRISMRMMIDTANTSNRKQYILITPQDMNNIHVGNTVRVHRMTDPERGQGVLAFQ</sequence>
<comment type="subcellular location">
    <subcellularLocation>
        <location evidence="2">Chromosome</location>
    </subcellularLocation>
    <subcellularLocation>
        <location evidence="1">Nucleus</location>
    </subcellularLocation>
</comment>
<dbReference type="GO" id="GO:0005634">
    <property type="term" value="C:nucleus"/>
    <property type="evidence" value="ECO:0007669"/>
    <property type="project" value="UniProtKB-SubCell"/>
</dbReference>
<evidence type="ECO:0000259" key="14">
    <source>
        <dbReference type="Pfam" id="PF02463"/>
    </source>
</evidence>
<evidence type="ECO:0000256" key="5">
    <source>
        <dbReference type="ARBA" id="ARBA00022741"/>
    </source>
</evidence>
<protein>
    <submittedName>
        <fullName evidence="15">P-loop containing nucleoside triphosphate hydrolase protein</fullName>
    </submittedName>
</protein>
<evidence type="ECO:0000256" key="12">
    <source>
        <dbReference type="SAM" id="Coils"/>
    </source>
</evidence>
<feature type="coiled-coil region" evidence="12">
    <location>
        <begin position="772"/>
        <end position="985"/>
    </location>
</feature>
<dbReference type="AlphaFoldDB" id="A0A4Q9MGT6"/>
<keyword evidence="7" id="KW-0067">ATP-binding</keyword>
<evidence type="ECO:0000313" key="15">
    <source>
        <dbReference type="EMBL" id="TBU26017.1"/>
    </source>
</evidence>
<evidence type="ECO:0000256" key="6">
    <source>
        <dbReference type="ARBA" id="ARBA00022763"/>
    </source>
</evidence>
<keyword evidence="4" id="KW-0158">Chromosome</keyword>
<dbReference type="InterPro" id="IPR027417">
    <property type="entry name" value="P-loop_NTPase"/>
</dbReference>
<feature type="compositionally biased region" description="Basic and acidic residues" evidence="13">
    <location>
        <begin position="15"/>
        <end position="27"/>
    </location>
</feature>
<evidence type="ECO:0000256" key="13">
    <source>
        <dbReference type="SAM" id="MobiDB-lite"/>
    </source>
</evidence>
<evidence type="ECO:0000256" key="1">
    <source>
        <dbReference type="ARBA" id="ARBA00004123"/>
    </source>
</evidence>
<keyword evidence="9" id="KW-0233">DNA recombination</keyword>
<feature type="coiled-coil region" evidence="12">
    <location>
        <begin position="352"/>
        <end position="526"/>
    </location>
</feature>
<evidence type="ECO:0000256" key="3">
    <source>
        <dbReference type="ARBA" id="ARBA00006793"/>
    </source>
</evidence>
<organism evidence="15">
    <name type="scientific">Dichomitus squalens</name>
    <dbReference type="NCBI Taxonomy" id="114155"/>
    <lineage>
        <taxon>Eukaryota</taxon>
        <taxon>Fungi</taxon>
        <taxon>Dikarya</taxon>
        <taxon>Basidiomycota</taxon>
        <taxon>Agaricomycotina</taxon>
        <taxon>Agaricomycetes</taxon>
        <taxon>Polyporales</taxon>
        <taxon>Polyporaceae</taxon>
        <taxon>Dichomitus</taxon>
    </lineage>
</organism>
<reference evidence="15" key="1">
    <citation type="submission" date="2019-01" db="EMBL/GenBank/DDBJ databases">
        <title>Draft genome sequences of three monokaryotic isolates of the white-rot basidiomycete fungus Dichomitus squalens.</title>
        <authorList>
            <consortium name="DOE Joint Genome Institute"/>
            <person name="Lopez S.C."/>
            <person name="Andreopoulos B."/>
            <person name="Pangilinan J."/>
            <person name="Lipzen A."/>
            <person name="Riley R."/>
            <person name="Ahrendt S."/>
            <person name="Ng V."/>
            <person name="Barry K."/>
            <person name="Daum C."/>
            <person name="Grigoriev I.V."/>
            <person name="Hilden K.S."/>
            <person name="Makela M.R."/>
            <person name="de Vries R.P."/>
        </authorList>
    </citation>
    <scope>NUCLEOTIDE SEQUENCE [LARGE SCALE GENOMIC DNA]</scope>
    <source>
        <strain evidence="15">OM18370.1</strain>
    </source>
</reference>
<feature type="region of interest" description="Disordered" evidence="13">
    <location>
        <begin position="1"/>
        <end position="92"/>
    </location>
</feature>
<accession>A0A4Q9MGT6</accession>
<dbReference type="Gene3D" id="1.10.287.1490">
    <property type="match status" value="1"/>
</dbReference>
<dbReference type="EMBL" id="ML143452">
    <property type="protein sequence ID" value="TBU26017.1"/>
    <property type="molecule type" value="Genomic_DNA"/>
</dbReference>
<keyword evidence="15" id="KW-0378">Hydrolase</keyword>
<dbReference type="SUPFAM" id="SSF52540">
    <property type="entry name" value="P-loop containing nucleoside triphosphate hydrolases"/>
    <property type="match status" value="1"/>
</dbReference>
<keyword evidence="11" id="KW-0539">Nucleus</keyword>
<evidence type="ECO:0000256" key="4">
    <source>
        <dbReference type="ARBA" id="ARBA00022454"/>
    </source>
</evidence>
<gene>
    <name evidence="15" type="ORF">BD311DRAFT_790059</name>
</gene>
<dbReference type="PANTHER" id="PTHR19306">
    <property type="entry name" value="STRUCTURAL MAINTENANCE OF CHROMOSOMES 5,6 SMC5, SMC6"/>
    <property type="match status" value="1"/>
</dbReference>
<dbReference type="GO" id="GO:0035861">
    <property type="term" value="C:site of double-strand break"/>
    <property type="evidence" value="ECO:0007669"/>
    <property type="project" value="TreeGrafter"/>
</dbReference>
<dbReference type="PANTHER" id="PTHR19306:SF6">
    <property type="entry name" value="STRUCTURAL MAINTENANCE OF CHROMOSOMES PROTEIN 6"/>
    <property type="match status" value="1"/>
</dbReference>
<evidence type="ECO:0000256" key="11">
    <source>
        <dbReference type="ARBA" id="ARBA00023242"/>
    </source>
</evidence>
<evidence type="ECO:0000256" key="10">
    <source>
        <dbReference type="ARBA" id="ARBA00023204"/>
    </source>
</evidence>
<evidence type="ECO:0000256" key="8">
    <source>
        <dbReference type="ARBA" id="ARBA00023054"/>
    </source>
</evidence>
<dbReference type="GO" id="GO:0005524">
    <property type="term" value="F:ATP binding"/>
    <property type="evidence" value="ECO:0007669"/>
    <property type="project" value="UniProtKB-KW"/>
</dbReference>
<feature type="compositionally biased region" description="Basic and acidic residues" evidence="13">
    <location>
        <begin position="80"/>
        <end position="92"/>
    </location>
</feature>
<proteinExistence type="inferred from homology"/>
<name>A0A4Q9MGT6_9APHY</name>
<feature type="compositionally biased region" description="Acidic residues" evidence="13">
    <location>
        <begin position="59"/>
        <end position="79"/>
    </location>
</feature>
<feature type="domain" description="RecF/RecN/SMC N-terminal" evidence="14">
    <location>
        <begin position="111"/>
        <end position="1123"/>
    </location>
</feature>
<keyword evidence="10" id="KW-0234">DNA repair</keyword>
<dbReference type="Pfam" id="PF02463">
    <property type="entry name" value="SMC_N"/>
    <property type="match status" value="1"/>
</dbReference>
<keyword evidence="5" id="KW-0547">Nucleotide-binding</keyword>
<dbReference type="Proteomes" id="UP000292957">
    <property type="component" value="Unassembled WGS sequence"/>
</dbReference>
<dbReference type="InterPro" id="IPR003395">
    <property type="entry name" value="RecF/RecN/SMC_N"/>
</dbReference>
<evidence type="ECO:0000256" key="7">
    <source>
        <dbReference type="ARBA" id="ARBA00022840"/>
    </source>
</evidence>
<dbReference type="GO" id="GO:0003684">
    <property type="term" value="F:damaged DNA binding"/>
    <property type="evidence" value="ECO:0007669"/>
    <property type="project" value="TreeGrafter"/>
</dbReference>
<feature type="coiled-coil region" evidence="12">
    <location>
        <begin position="299"/>
        <end position="326"/>
    </location>
</feature>
<keyword evidence="6" id="KW-0227">DNA damage</keyword>
<dbReference type="GO" id="GO:0003697">
    <property type="term" value="F:single-stranded DNA binding"/>
    <property type="evidence" value="ECO:0007669"/>
    <property type="project" value="TreeGrafter"/>
</dbReference>
<evidence type="ECO:0000256" key="9">
    <source>
        <dbReference type="ARBA" id="ARBA00023172"/>
    </source>
</evidence>
<keyword evidence="8 12" id="KW-0175">Coiled coil</keyword>
<dbReference type="Gene3D" id="3.40.50.300">
    <property type="entry name" value="P-loop containing nucleotide triphosphate hydrolases"/>
    <property type="match status" value="2"/>
</dbReference>
<evidence type="ECO:0000256" key="2">
    <source>
        <dbReference type="ARBA" id="ARBA00004286"/>
    </source>
</evidence>
<dbReference type="GO" id="GO:0030915">
    <property type="term" value="C:Smc5-Smc6 complex"/>
    <property type="evidence" value="ECO:0007669"/>
    <property type="project" value="TreeGrafter"/>
</dbReference>
<dbReference type="OrthoDB" id="10072614at2759"/>
<dbReference type="GO" id="GO:0000724">
    <property type="term" value="P:double-strand break repair via homologous recombination"/>
    <property type="evidence" value="ECO:0007669"/>
    <property type="project" value="TreeGrafter"/>
</dbReference>